<feature type="signal peptide" evidence="1">
    <location>
        <begin position="1"/>
        <end position="22"/>
    </location>
</feature>
<evidence type="ECO:0000256" key="1">
    <source>
        <dbReference type="SAM" id="SignalP"/>
    </source>
</evidence>
<sequence length="85" mass="8896">MTALRCKSQSLAVVFWLTTSLASTFSRRSLASVSENVIANSFADADDSVCSQFRRGLTGIVSAPSYFGTKSAPCCGQAEGCDCSA</sequence>
<feature type="chain" id="PRO_5040171287" description="Secreted protein" evidence="1">
    <location>
        <begin position="23"/>
        <end position="85"/>
    </location>
</feature>
<dbReference type="GeneID" id="64604434"/>
<comment type="caution">
    <text evidence="2">The sequence shown here is derived from an EMBL/GenBank/DDBJ whole genome shotgun (WGS) entry which is preliminary data.</text>
</comment>
<evidence type="ECO:0000313" key="2">
    <source>
        <dbReference type="EMBL" id="KAG1793992.1"/>
    </source>
</evidence>
<protein>
    <recommendedName>
        <fullName evidence="4">Secreted protein</fullName>
    </recommendedName>
</protein>
<evidence type="ECO:0008006" key="4">
    <source>
        <dbReference type="Google" id="ProtNLM"/>
    </source>
</evidence>
<dbReference type="RefSeq" id="XP_041160297.1">
    <property type="nucleotide sequence ID" value="XM_041310670.1"/>
</dbReference>
<reference evidence="2" key="1">
    <citation type="journal article" date="2020" name="New Phytol.">
        <title>Comparative genomics reveals dynamic genome evolution in host specialist ectomycorrhizal fungi.</title>
        <authorList>
            <person name="Lofgren L.A."/>
            <person name="Nguyen N.H."/>
            <person name="Vilgalys R."/>
            <person name="Ruytinx J."/>
            <person name="Liao H.L."/>
            <person name="Branco S."/>
            <person name="Kuo A."/>
            <person name="LaButti K."/>
            <person name="Lipzen A."/>
            <person name="Andreopoulos W."/>
            <person name="Pangilinan J."/>
            <person name="Riley R."/>
            <person name="Hundley H."/>
            <person name="Na H."/>
            <person name="Barry K."/>
            <person name="Grigoriev I.V."/>
            <person name="Stajich J.E."/>
            <person name="Kennedy P.G."/>
        </authorList>
    </citation>
    <scope>NUCLEOTIDE SEQUENCE</scope>
    <source>
        <strain evidence="2">S12</strain>
    </source>
</reference>
<dbReference type="EMBL" id="JABBWE010000028">
    <property type="protein sequence ID" value="KAG1793992.1"/>
    <property type="molecule type" value="Genomic_DNA"/>
</dbReference>
<dbReference type="AlphaFoldDB" id="A0A9P7ARA7"/>
<organism evidence="2 3">
    <name type="scientific">Suillus plorans</name>
    <dbReference type="NCBI Taxonomy" id="116603"/>
    <lineage>
        <taxon>Eukaryota</taxon>
        <taxon>Fungi</taxon>
        <taxon>Dikarya</taxon>
        <taxon>Basidiomycota</taxon>
        <taxon>Agaricomycotina</taxon>
        <taxon>Agaricomycetes</taxon>
        <taxon>Agaricomycetidae</taxon>
        <taxon>Boletales</taxon>
        <taxon>Suillineae</taxon>
        <taxon>Suillaceae</taxon>
        <taxon>Suillus</taxon>
    </lineage>
</organism>
<keyword evidence="1" id="KW-0732">Signal</keyword>
<dbReference type="Proteomes" id="UP000719766">
    <property type="component" value="Unassembled WGS sequence"/>
</dbReference>
<evidence type="ECO:0000313" key="3">
    <source>
        <dbReference type="Proteomes" id="UP000719766"/>
    </source>
</evidence>
<proteinExistence type="predicted"/>
<keyword evidence="3" id="KW-1185">Reference proteome</keyword>
<dbReference type="OrthoDB" id="10286197at2759"/>
<gene>
    <name evidence="2" type="ORF">HD556DRAFT_461512</name>
</gene>
<name>A0A9P7ARA7_9AGAM</name>
<accession>A0A9P7ARA7</accession>